<protein>
    <recommendedName>
        <fullName evidence="4">Glycosyltransferase subfamily 4-like N-terminal domain-containing protein</fullName>
    </recommendedName>
</protein>
<dbReference type="CDD" id="cd03794">
    <property type="entry name" value="GT4_WbuB-like"/>
    <property type="match status" value="1"/>
</dbReference>
<keyword evidence="3" id="KW-1133">Transmembrane helix</keyword>
<dbReference type="Gene3D" id="3.40.50.2000">
    <property type="entry name" value="Glycogen Phosphorylase B"/>
    <property type="match status" value="2"/>
</dbReference>
<gene>
    <name evidence="5" type="ORF">AVDCRST_MAG48-1574</name>
</gene>
<evidence type="ECO:0000256" key="3">
    <source>
        <dbReference type="SAM" id="Phobius"/>
    </source>
</evidence>
<keyword evidence="1" id="KW-0328">Glycosyltransferase</keyword>
<evidence type="ECO:0000259" key="4">
    <source>
        <dbReference type="Pfam" id="PF13579"/>
    </source>
</evidence>
<dbReference type="SUPFAM" id="SSF53756">
    <property type="entry name" value="UDP-Glycosyltransferase/glycogen phosphorylase"/>
    <property type="match status" value="1"/>
</dbReference>
<feature type="transmembrane region" description="Helical" evidence="3">
    <location>
        <begin position="69"/>
        <end position="90"/>
    </location>
</feature>
<organism evidence="5">
    <name type="scientific">uncultured Friedmanniella sp</name>
    <dbReference type="NCBI Taxonomy" id="335381"/>
    <lineage>
        <taxon>Bacteria</taxon>
        <taxon>Bacillati</taxon>
        <taxon>Actinomycetota</taxon>
        <taxon>Actinomycetes</taxon>
        <taxon>Propionibacteriales</taxon>
        <taxon>Nocardioidaceae</taxon>
        <taxon>Friedmanniella</taxon>
        <taxon>environmental samples</taxon>
    </lineage>
</organism>
<dbReference type="PANTHER" id="PTHR12526">
    <property type="entry name" value="GLYCOSYLTRANSFERASE"/>
    <property type="match status" value="1"/>
</dbReference>
<dbReference type="EMBL" id="CADCTS010000227">
    <property type="protein sequence ID" value="CAA9304184.1"/>
    <property type="molecule type" value="Genomic_DNA"/>
</dbReference>
<dbReference type="GO" id="GO:0016757">
    <property type="term" value="F:glycosyltransferase activity"/>
    <property type="evidence" value="ECO:0007669"/>
    <property type="project" value="UniProtKB-KW"/>
</dbReference>
<evidence type="ECO:0000256" key="2">
    <source>
        <dbReference type="ARBA" id="ARBA00022679"/>
    </source>
</evidence>
<keyword evidence="3" id="KW-0812">Transmembrane</keyword>
<dbReference type="PANTHER" id="PTHR12526:SF600">
    <property type="entry name" value="GLYCOSYL TRANSFERASE GROUP 1"/>
    <property type="match status" value="1"/>
</dbReference>
<proteinExistence type="predicted"/>
<name>A0A6J4KGB7_9ACTN</name>
<feature type="domain" description="Glycosyltransferase subfamily 4-like N-terminal" evidence="4">
    <location>
        <begin position="16"/>
        <end position="185"/>
    </location>
</feature>
<dbReference type="Pfam" id="PF13579">
    <property type="entry name" value="Glyco_trans_4_4"/>
    <property type="match status" value="1"/>
</dbReference>
<accession>A0A6J4KGB7</accession>
<reference evidence="5" key="1">
    <citation type="submission" date="2020-02" db="EMBL/GenBank/DDBJ databases">
        <authorList>
            <person name="Meier V. D."/>
        </authorList>
    </citation>
    <scope>NUCLEOTIDE SEQUENCE</scope>
    <source>
        <strain evidence="5">AVDCRST_MAG48</strain>
    </source>
</reference>
<dbReference type="InterPro" id="IPR028098">
    <property type="entry name" value="Glyco_trans_4-like_N"/>
</dbReference>
<sequence>MARICVVRQHYVPRDTRVARDLGELVAAGHEVDVICLRDVGQPTREVRGGVRYWRVPLRHTQGDARGRYVVEYASFFLVAAVLLAALHLGRRYRLVQVHSVPDVLVFAAWIPRLLGARVLLDLQECMPEFLATKFGLRPGHPAVRGLERLEQLSISFAHHVITPTELMRQTFLRRGADPRKITVVMDGSDDSVFAAPSGLAPEVGGSKTFTLVSHGTVEEHYGLDTVVRALAEIRSEIPGIRLRVYGTGSHLPALRQVAAKLQVDDLVTFSNGFVPIRELVLGIAACDVGVVALRRDPFRDVALAGKIFDFVLMGKPVISSRTRSVEEIFGPECIEMFESDDAHDLARAIRQLFRDPERRVTMARLAEAKAAPLQWSAQRLVYRGVVEELLSSS</sequence>
<keyword evidence="2" id="KW-0808">Transferase</keyword>
<keyword evidence="3" id="KW-0472">Membrane</keyword>
<evidence type="ECO:0000313" key="5">
    <source>
        <dbReference type="EMBL" id="CAA9304184.1"/>
    </source>
</evidence>
<dbReference type="AlphaFoldDB" id="A0A6J4KGB7"/>
<evidence type="ECO:0000256" key="1">
    <source>
        <dbReference type="ARBA" id="ARBA00022676"/>
    </source>
</evidence>
<dbReference type="Pfam" id="PF13692">
    <property type="entry name" value="Glyco_trans_1_4"/>
    <property type="match status" value="1"/>
</dbReference>